<reference evidence="2 3" key="1">
    <citation type="submission" date="2016-06" db="EMBL/GenBank/DDBJ databases">
        <authorList>
            <person name="Kjaerup R.B."/>
            <person name="Dalgaard T.S."/>
            <person name="Juul-Madsen H.R."/>
        </authorList>
    </citation>
    <scope>NUCLEOTIDE SEQUENCE [LARGE SCALE GENOMIC DNA]</scope>
    <source>
        <strain evidence="2 3">DSM 45626</strain>
    </source>
</reference>
<organism evidence="2 3">
    <name type="scientific">Micromonospora haikouensis</name>
    <dbReference type="NCBI Taxonomy" id="686309"/>
    <lineage>
        <taxon>Bacteria</taxon>
        <taxon>Bacillati</taxon>
        <taxon>Actinomycetota</taxon>
        <taxon>Actinomycetes</taxon>
        <taxon>Micromonosporales</taxon>
        <taxon>Micromonosporaceae</taxon>
        <taxon>Micromonospora</taxon>
    </lineage>
</organism>
<accession>A0A1C4Y024</accession>
<dbReference type="InterPro" id="IPR052158">
    <property type="entry name" value="INH-QAR"/>
</dbReference>
<dbReference type="EMBL" id="FMCW01000032">
    <property type="protein sequence ID" value="SCF14055.1"/>
    <property type="molecule type" value="Genomic_DNA"/>
</dbReference>
<proteinExistence type="predicted"/>
<dbReference type="Gene3D" id="3.40.50.880">
    <property type="match status" value="1"/>
</dbReference>
<feature type="region of interest" description="Disordered" evidence="1">
    <location>
        <begin position="91"/>
        <end position="151"/>
    </location>
</feature>
<dbReference type="Proteomes" id="UP000199375">
    <property type="component" value="Unassembled WGS sequence"/>
</dbReference>
<dbReference type="GO" id="GO:0016740">
    <property type="term" value="F:transferase activity"/>
    <property type="evidence" value="ECO:0007669"/>
    <property type="project" value="UniProtKB-KW"/>
</dbReference>
<name>A0A1C4Y024_9ACTN</name>
<gene>
    <name evidence="2" type="ORF">GA0070558_13260</name>
</gene>
<feature type="compositionally biased region" description="Gly residues" evidence="1">
    <location>
        <begin position="113"/>
        <end position="123"/>
    </location>
</feature>
<dbReference type="PANTHER" id="PTHR43130">
    <property type="entry name" value="ARAC-FAMILY TRANSCRIPTIONAL REGULATOR"/>
    <property type="match status" value="1"/>
</dbReference>
<keyword evidence="2" id="KW-0808">Transferase</keyword>
<protein>
    <submittedName>
        <fullName evidence="2">Putative amidotransferase</fullName>
    </submittedName>
</protein>
<evidence type="ECO:0000313" key="3">
    <source>
        <dbReference type="Proteomes" id="UP000199375"/>
    </source>
</evidence>
<dbReference type="AlphaFoldDB" id="A0A1C4Y024"/>
<evidence type="ECO:0000313" key="2">
    <source>
        <dbReference type="EMBL" id="SCF14055.1"/>
    </source>
</evidence>
<dbReference type="PANTHER" id="PTHR43130:SF3">
    <property type="entry name" value="HTH-TYPE TRANSCRIPTIONAL REGULATOR RV1931C"/>
    <property type="match status" value="1"/>
</dbReference>
<sequence>MYDGIEEQDFVGPYEVLTIARNAARAPLSIEYVTADLRVRSLPAAAPWRPGLVVAVCTGALLLGAAGLTHGRPCVTHQMVKDQLAAFVSSPRPGVVDDDRQPAGRLPVPTGAIPGGGTGGGTGVACPACDPQLPPRAHWSAGTSNSRSSTS</sequence>
<evidence type="ECO:0000256" key="1">
    <source>
        <dbReference type="SAM" id="MobiDB-lite"/>
    </source>
</evidence>
<feature type="compositionally biased region" description="Low complexity" evidence="1">
    <location>
        <begin position="140"/>
        <end position="151"/>
    </location>
</feature>
<dbReference type="SUPFAM" id="SSF52317">
    <property type="entry name" value="Class I glutamine amidotransferase-like"/>
    <property type="match status" value="1"/>
</dbReference>
<dbReference type="InterPro" id="IPR029062">
    <property type="entry name" value="Class_I_gatase-like"/>
</dbReference>